<keyword evidence="5" id="KW-0862">Zinc</keyword>
<dbReference type="CDD" id="cd09597">
    <property type="entry name" value="M4_TLP"/>
    <property type="match status" value="1"/>
</dbReference>
<feature type="compositionally biased region" description="Low complexity" evidence="8">
    <location>
        <begin position="489"/>
        <end position="500"/>
    </location>
</feature>
<keyword evidence="6" id="KW-0482">Metalloprotease</keyword>
<evidence type="ECO:0000256" key="5">
    <source>
        <dbReference type="ARBA" id="ARBA00022833"/>
    </source>
</evidence>
<dbReference type="PANTHER" id="PTHR33794">
    <property type="entry name" value="BACILLOLYSIN"/>
    <property type="match status" value="1"/>
</dbReference>
<evidence type="ECO:0000256" key="4">
    <source>
        <dbReference type="ARBA" id="ARBA00022801"/>
    </source>
</evidence>
<dbReference type="Gene3D" id="1.10.390.10">
    <property type="entry name" value="Neutral Protease Domain 2"/>
    <property type="match status" value="1"/>
</dbReference>
<organism evidence="11 12">
    <name type="scientific">Mycobacterium adipatum</name>
    <dbReference type="NCBI Taxonomy" id="1682113"/>
    <lineage>
        <taxon>Bacteria</taxon>
        <taxon>Bacillati</taxon>
        <taxon>Actinomycetota</taxon>
        <taxon>Actinomycetes</taxon>
        <taxon>Mycobacteriales</taxon>
        <taxon>Mycobacteriaceae</taxon>
        <taxon>Mycobacterium</taxon>
    </lineage>
</organism>
<dbReference type="InterPro" id="IPR013783">
    <property type="entry name" value="Ig-like_fold"/>
</dbReference>
<feature type="active site" evidence="7">
    <location>
        <position position="1250"/>
    </location>
</feature>
<evidence type="ECO:0000256" key="2">
    <source>
        <dbReference type="ARBA" id="ARBA00022670"/>
    </source>
</evidence>
<dbReference type="InterPro" id="IPR001570">
    <property type="entry name" value="Peptidase_M4_C_domain"/>
</dbReference>
<dbReference type="InterPro" id="IPR023612">
    <property type="entry name" value="Peptidase_M4"/>
</dbReference>
<keyword evidence="2" id="KW-0645">Protease</keyword>
<dbReference type="KEGG" id="madi:A7U43_13435"/>
<dbReference type="InterPro" id="IPR015943">
    <property type="entry name" value="WD40/YVTN_repeat-like_dom_sf"/>
</dbReference>
<name>A0A172UN60_9MYCO</name>
<feature type="region of interest" description="Disordered" evidence="8">
    <location>
        <begin position="476"/>
        <end position="500"/>
    </location>
</feature>
<feature type="domain" description="Peptidase M4 C-terminal" evidence="10">
    <location>
        <begin position="1261"/>
        <end position="1414"/>
    </location>
</feature>
<dbReference type="EMBL" id="CP015596">
    <property type="protein sequence ID" value="ANE80184.1"/>
    <property type="molecule type" value="Genomic_DNA"/>
</dbReference>
<evidence type="ECO:0000313" key="11">
    <source>
        <dbReference type="EMBL" id="ANE80184.1"/>
    </source>
</evidence>
<dbReference type="GO" id="GO:0005975">
    <property type="term" value="P:carbohydrate metabolic process"/>
    <property type="evidence" value="ECO:0007669"/>
    <property type="project" value="UniProtKB-ARBA"/>
</dbReference>
<dbReference type="Gene3D" id="2.60.40.10">
    <property type="entry name" value="Immunoglobulins"/>
    <property type="match status" value="1"/>
</dbReference>
<dbReference type="InterPro" id="IPR027268">
    <property type="entry name" value="Peptidase_M4/M1_CTD_sf"/>
</dbReference>
<dbReference type="PRINTS" id="PR00730">
    <property type="entry name" value="THERMOLYSIN"/>
</dbReference>
<feature type="domain" description="Peptidase M4" evidence="9">
    <location>
        <begin position="1115"/>
        <end position="1257"/>
    </location>
</feature>
<dbReference type="GO" id="GO:0006508">
    <property type="term" value="P:proteolysis"/>
    <property type="evidence" value="ECO:0007669"/>
    <property type="project" value="UniProtKB-KW"/>
</dbReference>
<keyword evidence="4" id="KW-0378">Hydrolase</keyword>
<comment type="similarity">
    <text evidence="1">Belongs to the peptidase M4 family.</text>
</comment>
<keyword evidence="12" id="KW-1185">Reference proteome</keyword>
<dbReference type="GO" id="GO:0046872">
    <property type="term" value="F:metal ion binding"/>
    <property type="evidence" value="ECO:0007669"/>
    <property type="project" value="UniProtKB-KW"/>
</dbReference>
<feature type="region of interest" description="Disordered" evidence="8">
    <location>
        <begin position="1"/>
        <end position="20"/>
    </location>
</feature>
<dbReference type="SUPFAM" id="SSF50969">
    <property type="entry name" value="YVTN repeat-like/Quinoprotein amine dehydrogenase"/>
    <property type="match status" value="1"/>
</dbReference>
<dbReference type="GO" id="GO:0004222">
    <property type="term" value="F:metalloendopeptidase activity"/>
    <property type="evidence" value="ECO:0007669"/>
    <property type="project" value="InterPro"/>
</dbReference>
<dbReference type="NCBIfam" id="NF012211">
    <property type="entry name" value="tand_rpt_95"/>
    <property type="match status" value="1"/>
</dbReference>
<evidence type="ECO:0000259" key="10">
    <source>
        <dbReference type="Pfam" id="PF02868"/>
    </source>
</evidence>
<evidence type="ECO:0000256" key="7">
    <source>
        <dbReference type="PIRSR" id="PIRSR623612-1"/>
    </source>
</evidence>
<evidence type="ECO:0000256" key="6">
    <source>
        <dbReference type="ARBA" id="ARBA00023049"/>
    </source>
</evidence>
<sequence length="1420" mass="146180">MIAAATVSNPTPQSVPEPTLPTPAKVISTVLSALAAPLHGSRSGATVEFPGLWVLLAAARRQLGLSPAPTAASAPAAMTVAAATNIAPVLGDPVLGNPDPTTGAVNGRVVATDPEGARLTYALLTRPTEGGLTFSSTGVFTYTPTAAQRVRAGLTSMPDAVFTVTVSDGTTAKVVATVAVPVDPTPVQLLDPIPTGDRPGAVAATNSRAYLVNSAAGTVTVINTIDGTVVSTIPVGTNPVAVVVKADGRTAYVADAGNRSIAVIDTATNTVRRQIALRFTPTALAISPSGGALYIGNATGKMAKLSTSTNRIAAWIANTSGTTSMTVSPNGKRVYATTPTGIAVYTTSSWTNSAKLLAGTADSSVIAVSRDSAAVYAVTGGTTVRVLTSTGAATGTEFHTAGAVTGATVHKDGTLLFLTTTDGDLQVYDTRTHTPQTTLHTAAGALAASPDGMQLYLTDAAAGVLHVVSLVPDNQRPEVAAPTGTGDPVTGKVTGSTGVTDADGDRLTITVLTKPSKGTIAFGPDGTFTYTPTATARHLAAADTAPLSALTDTVTITVDDGRRGVVQQTITIAIVPANVDPTVKVTIGKPNSSTGVITGTVKATDANGDRIYYDGTTATLKGTLVVGADGRFTYTPTATARHAAATADPSARTETFTITVDDGHGGVLAVPVTMAISPRNSAPTAASITGLDTDFATGRVTGALSVTDADLDPLRFTVPTGPTRGSVVLHTDGTFSYTPSAAARAAGTSTDSFTVRIDDGHGATQTLAVSVTVAASAPGDDLPVAGTITYATNSITGVVTGQIQVSDSSPLSYLLASATPTSGTLTVNQGTGAFVFTPNTVARYRAWFTPEEDTLSFTVSALDGTHGIPVDVSVPISAVHPDVDGTLTLAELRNLALTGHVDIGRNKEGKIRNIDGTFTVDTVTDPTSAAALLNRVSTLLGIPAGFARAGDITVSTNDFGSVFYRLSPKINGLRVLGSELVLSTDSSGTVTGLISNYDPAITAVSTVPIGTVDRASKVIDLLKADVVSDLGGSPSQATRDAFLATLHFDTELVFYHEDLNNPPQLAWHVHVTSAPDSAYPSVGVRYIVAANGTKPGAIISEFASAQHALAPVRSSGTDQLGKVRTVMAANTGSSIVLTDAGRNITTYATTYQSTWSGLPSIPGSVVGYTTSWLRSAVSAQANMIRVFDYYTDVLGRNSFDDNGAEIKMSIDYNPGGVSASGWRNAAWTGSVMVFGDAGSTQAALDLVAHEYTHAVVQYVNGLAYLGESGAMNESYADIMGALIENKTGTARWLFAEDAYGNPYRNMADPSDYRQPEHYGNLLVDPCGCNANDDFDYVHSNSGIMNFAAYQMMEATRDQVSGEQWARVFYDSLYRLPSTAKFVDARYAIISSARAQGLGSAQIEAIKTAFDAVGIRADEPA</sequence>
<reference evidence="11 12" key="1">
    <citation type="submission" date="2016-05" db="EMBL/GenBank/DDBJ databases">
        <title>Complete genome sequence of a phthalic acid esters degrading Mycobacterium sp. YC-RL4.</title>
        <authorList>
            <person name="Ren L."/>
            <person name="Fan S."/>
            <person name="Ruth N."/>
            <person name="Jia Y."/>
            <person name="Wang J."/>
            <person name="Qiao C."/>
        </authorList>
    </citation>
    <scope>NUCLEOTIDE SEQUENCE [LARGE SCALE GENOMIC DNA]</scope>
    <source>
        <strain evidence="11 12">YC-RL4</strain>
    </source>
</reference>
<dbReference type="InterPro" id="IPR011044">
    <property type="entry name" value="Quino_amine_DH_bsu"/>
</dbReference>
<dbReference type="InterPro" id="IPR013856">
    <property type="entry name" value="Peptidase_M4_domain"/>
</dbReference>
<feature type="active site" description="Proton donor" evidence="7">
    <location>
        <position position="1338"/>
    </location>
</feature>
<dbReference type="PANTHER" id="PTHR33794:SF1">
    <property type="entry name" value="BACILLOLYSIN"/>
    <property type="match status" value="1"/>
</dbReference>
<proteinExistence type="inferred from homology"/>
<dbReference type="Gene3D" id="3.10.170.10">
    <property type="match status" value="1"/>
</dbReference>
<dbReference type="InterPro" id="IPR050728">
    <property type="entry name" value="Zinc_Metalloprotease_M4"/>
</dbReference>
<keyword evidence="3" id="KW-0479">Metal-binding</keyword>
<evidence type="ECO:0000256" key="3">
    <source>
        <dbReference type="ARBA" id="ARBA00022723"/>
    </source>
</evidence>
<evidence type="ECO:0000259" key="9">
    <source>
        <dbReference type="Pfam" id="PF01447"/>
    </source>
</evidence>
<dbReference type="Proteomes" id="UP000077143">
    <property type="component" value="Chromosome"/>
</dbReference>
<evidence type="ECO:0000256" key="1">
    <source>
        <dbReference type="ARBA" id="ARBA00009388"/>
    </source>
</evidence>
<dbReference type="InterPro" id="IPR010221">
    <property type="entry name" value="VCBS_dom"/>
</dbReference>
<dbReference type="NCBIfam" id="TIGR01965">
    <property type="entry name" value="VCBS_repeat"/>
    <property type="match status" value="3"/>
</dbReference>
<evidence type="ECO:0000313" key="12">
    <source>
        <dbReference type="Proteomes" id="UP000077143"/>
    </source>
</evidence>
<dbReference type="SUPFAM" id="SSF55486">
    <property type="entry name" value="Metalloproteases ('zincins'), catalytic domain"/>
    <property type="match status" value="1"/>
</dbReference>
<dbReference type="Gene3D" id="2.130.10.10">
    <property type="entry name" value="YVTN repeat-like/Quinoprotein amine dehydrogenase"/>
    <property type="match status" value="2"/>
</dbReference>
<dbReference type="Pfam" id="PF17963">
    <property type="entry name" value="Big_9"/>
    <property type="match status" value="4"/>
</dbReference>
<dbReference type="Pfam" id="PF01447">
    <property type="entry name" value="Peptidase_M4"/>
    <property type="match status" value="1"/>
</dbReference>
<gene>
    <name evidence="11" type="ORF">A7U43_13435</name>
</gene>
<accession>A0A172UN60</accession>
<dbReference type="STRING" id="1682113.A7U43_13435"/>
<evidence type="ECO:0008006" key="13">
    <source>
        <dbReference type="Google" id="ProtNLM"/>
    </source>
</evidence>
<feature type="compositionally biased region" description="Polar residues" evidence="8">
    <location>
        <begin position="1"/>
        <end position="12"/>
    </location>
</feature>
<evidence type="ECO:0000256" key="8">
    <source>
        <dbReference type="SAM" id="MobiDB-lite"/>
    </source>
</evidence>
<dbReference type="Pfam" id="PF02868">
    <property type="entry name" value="Peptidase_M4_C"/>
    <property type="match status" value="1"/>
</dbReference>
<protein>
    <recommendedName>
        <fullName evidence="13">Tandem-95 repeat protein</fullName>
    </recommendedName>
</protein>